<keyword evidence="11 17" id="KW-1133">Transmembrane helix</keyword>
<dbReference type="CDD" id="cd00082">
    <property type="entry name" value="HisKA"/>
    <property type="match status" value="1"/>
</dbReference>
<feature type="domain" description="HAMP" evidence="19">
    <location>
        <begin position="183"/>
        <end position="235"/>
    </location>
</feature>
<dbReference type="CDD" id="cd00075">
    <property type="entry name" value="HATPase"/>
    <property type="match status" value="1"/>
</dbReference>
<dbReference type="PRINTS" id="PR00344">
    <property type="entry name" value="BCTRLSENSOR"/>
</dbReference>
<name>A0A4S4K2P6_ALKAL</name>
<dbReference type="GO" id="GO:0005524">
    <property type="term" value="F:ATP binding"/>
    <property type="evidence" value="ECO:0007669"/>
    <property type="project" value="UniProtKB-KW"/>
</dbReference>
<reference evidence="20 21" key="1">
    <citation type="submission" date="2014-01" db="EMBL/GenBank/DDBJ databases">
        <title>Draft genome sequencing of Bacillus alcalophilus CGMCC 1.3604.</title>
        <authorList>
            <person name="Yang J."/>
            <person name="Diao L."/>
            <person name="Yang S."/>
        </authorList>
    </citation>
    <scope>NUCLEOTIDE SEQUENCE [LARGE SCALE GENOMIC DNA]</scope>
    <source>
        <strain evidence="20 21">CGMCC 1.3604</strain>
    </source>
</reference>
<feature type="transmembrane region" description="Helical" evidence="17">
    <location>
        <begin position="162"/>
        <end position="186"/>
    </location>
</feature>
<dbReference type="Gene3D" id="1.10.287.130">
    <property type="match status" value="1"/>
</dbReference>
<dbReference type="SMART" id="SM00304">
    <property type="entry name" value="HAMP"/>
    <property type="match status" value="1"/>
</dbReference>
<dbReference type="CDD" id="cd06225">
    <property type="entry name" value="HAMP"/>
    <property type="match status" value="1"/>
</dbReference>
<evidence type="ECO:0000256" key="11">
    <source>
        <dbReference type="ARBA" id="ARBA00022989"/>
    </source>
</evidence>
<keyword evidence="4" id="KW-1003">Cell membrane</keyword>
<dbReference type="EMBL" id="JALP01000036">
    <property type="protein sequence ID" value="THG91928.1"/>
    <property type="molecule type" value="Genomic_DNA"/>
</dbReference>
<evidence type="ECO:0000256" key="4">
    <source>
        <dbReference type="ARBA" id="ARBA00022475"/>
    </source>
</evidence>
<dbReference type="PROSITE" id="PS50109">
    <property type="entry name" value="HIS_KIN"/>
    <property type="match status" value="1"/>
</dbReference>
<dbReference type="SUPFAM" id="SSF158472">
    <property type="entry name" value="HAMP domain-like"/>
    <property type="match status" value="1"/>
</dbReference>
<dbReference type="EC" id="2.7.13.3" evidence="3"/>
<evidence type="ECO:0000256" key="9">
    <source>
        <dbReference type="ARBA" id="ARBA00022777"/>
    </source>
</evidence>
<evidence type="ECO:0000256" key="3">
    <source>
        <dbReference type="ARBA" id="ARBA00012438"/>
    </source>
</evidence>
<dbReference type="Pfam" id="PF00512">
    <property type="entry name" value="HisKA"/>
    <property type="match status" value="1"/>
</dbReference>
<evidence type="ECO:0000256" key="16">
    <source>
        <dbReference type="ARBA" id="ARBA00040841"/>
    </source>
</evidence>
<evidence type="ECO:0000256" key="6">
    <source>
        <dbReference type="ARBA" id="ARBA00022679"/>
    </source>
</evidence>
<proteinExistence type="predicted"/>
<dbReference type="GO" id="GO:0005886">
    <property type="term" value="C:plasma membrane"/>
    <property type="evidence" value="ECO:0007669"/>
    <property type="project" value="UniProtKB-SubCell"/>
</dbReference>
<keyword evidence="10" id="KW-0067">ATP-binding</keyword>
<dbReference type="FunFam" id="3.30.565.10:FF:000006">
    <property type="entry name" value="Sensor histidine kinase WalK"/>
    <property type="match status" value="1"/>
</dbReference>
<comment type="function">
    <text evidence="15">Member of the two-component regulatory system HssS/HssR involved in intracellular heme homeostasis and tempering of staphylococcal virulence. HssS functions as a heme sensor histidine kinase which is autophosphorylated at a histidine residue and transfers its phosphate group to an aspartate residue of HssR. HssR/HssS activates the expression of hrtAB, an efflux pump, in response to extracellular heme, hemin, hemoglobin or blood.</text>
</comment>
<dbReference type="PANTHER" id="PTHR45528:SF11">
    <property type="entry name" value="HISTIDINE KINASE"/>
    <property type="match status" value="1"/>
</dbReference>
<comment type="caution">
    <text evidence="20">The sequence shown here is derived from an EMBL/GenBank/DDBJ whole genome shotgun (WGS) entry which is preliminary data.</text>
</comment>
<dbReference type="Gene3D" id="3.30.565.10">
    <property type="entry name" value="Histidine kinase-like ATPase, C-terminal domain"/>
    <property type="match status" value="1"/>
</dbReference>
<dbReference type="Pfam" id="PF00672">
    <property type="entry name" value="HAMP"/>
    <property type="match status" value="1"/>
</dbReference>
<dbReference type="InterPro" id="IPR005467">
    <property type="entry name" value="His_kinase_dom"/>
</dbReference>
<evidence type="ECO:0000256" key="7">
    <source>
        <dbReference type="ARBA" id="ARBA00022692"/>
    </source>
</evidence>
<evidence type="ECO:0000256" key="5">
    <source>
        <dbReference type="ARBA" id="ARBA00022553"/>
    </source>
</evidence>
<comment type="subcellular location">
    <subcellularLocation>
        <location evidence="2">Cell membrane</location>
        <topology evidence="2">Multi-pass membrane protein</topology>
    </subcellularLocation>
</comment>
<evidence type="ECO:0000256" key="12">
    <source>
        <dbReference type="ARBA" id="ARBA00023012"/>
    </source>
</evidence>
<dbReference type="InterPro" id="IPR036890">
    <property type="entry name" value="HATPase_C_sf"/>
</dbReference>
<keyword evidence="8" id="KW-0547">Nucleotide-binding</keyword>
<dbReference type="InterPro" id="IPR004358">
    <property type="entry name" value="Sig_transdc_His_kin-like_C"/>
</dbReference>
<keyword evidence="6" id="KW-0808">Transferase</keyword>
<dbReference type="SUPFAM" id="SSF47384">
    <property type="entry name" value="Homodimeric domain of signal transducing histidine kinase"/>
    <property type="match status" value="1"/>
</dbReference>
<evidence type="ECO:0000256" key="15">
    <source>
        <dbReference type="ARBA" id="ARBA00037219"/>
    </source>
</evidence>
<keyword evidence="9" id="KW-0418">Kinase</keyword>
<evidence type="ECO:0000256" key="2">
    <source>
        <dbReference type="ARBA" id="ARBA00004651"/>
    </source>
</evidence>
<protein>
    <recommendedName>
        <fullName evidence="16">Heme sensor protein HssS</fullName>
        <ecNumber evidence="3">2.7.13.3</ecNumber>
    </recommendedName>
</protein>
<evidence type="ECO:0000256" key="1">
    <source>
        <dbReference type="ARBA" id="ARBA00000085"/>
    </source>
</evidence>
<evidence type="ECO:0000256" key="13">
    <source>
        <dbReference type="ARBA" id="ARBA00023026"/>
    </source>
</evidence>
<dbReference type="SMART" id="SM00388">
    <property type="entry name" value="HisKA"/>
    <property type="match status" value="1"/>
</dbReference>
<keyword evidence="5" id="KW-0597">Phosphoprotein</keyword>
<feature type="domain" description="Histidine kinase" evidence="18">
    <location>
        <begin position="243"/>
        <end position="457"/>
    </location>
</feature>
<dbReference type="InterPro" id="IPR003660">
    <property type="entry name" value="HAMP_dom"/>
</dbReference>
<dbReference type="InterPro" id="IPR050398">
    <property type="entry name" value="HssS/ArlS-like"/>
</dbReference>
<keyword evidence="7 17" id="KW-0812">Transmembrane</keyword>
<dbReference type="InterPro" id="IPR003594">
    <property type="entry name" value="HATPase_dom"/>
</dbReference>
<evidence type="ECO:0000259" key="19">
    <source>
        <dbReference type="PROSITE" id="PS50885"/>
    </source>
</evidence>
<keyword evidence="14 17" id="KW-0472">Membrane</keyword>
<dbReference type="PROSITE" id="PS50885">
    <property type="entry name" value="HAMP"/>
    <property type="match status" value="1"/>
</dbReference>
<organism evidence="20 21">
    <name type="scientific">Alkalihalobacillus alcalophilus ATCC 27647 = CGMCC 1.3604</name>
    <dbReference type="NCBI Taxonomy" id="1218173"/>
    <lineage>
        <taxon>Bacteria</taxon>
        <taxon>Bacillati</taxon>
        <taxon>Bacillota</taxon>
        <taxon>Bacilli</taxon>
        <taxon>Bacillales</taxon>
        <taxon>Bacillaceae</taxon>
        <taxon>Alkalihalobacillus</taxon>
    </lineage>
</organism>
<dbReference type="AlphaFoldDB" id="A0A4S4K2P6"/>
<evidence type="ECO:0000256" key="17">
    <source>
        <dbReference type="SAM" id="Phobius"/>
    </source>
</evidence>
<evidence type="ECO:0000256" key="10">
    <source>
        <dbReference type="ARBA" id="ARBA00022840"/>
    </source>
</evidence>
<dbReference type="Pfam" id="PF02518">
    <property type="entry name" value="HATPase_c"/>
    <property type="match status" value="1"/>
</dbReference>
<dbReference type="SUPFAM" id="SSF55874">
    <property type="entry name" value="ATPase domain of HSP90 chaperone/DNA topoisomerase II/histidine kinase"/>
    <property type="match status" value="1"/>
</dbReference>
<gene>
    <name evidence="20" type="ORF">AJ85_00645</name>
</gene>
<dbReference type="GO" id="GO:0000155">
    <property type="term" value="F:phosphorelay sensor kinase activity"/>
    <property type="evidence" value="ECO:0007669"/>
    <property type="project" value="InterPro"/>
</dbReference>
<dbReference type="FunFam" id="1.10.287.130:FF:000001">
    <property type="entry name" value="Two-component sensor histidine kinase"/>
    <property type="match status" value="1"/>
</dbReference>
<evidence type="ECO:0000313" key="21">
    <source>
        <dbReference type="Proteomes" id="UP000297014"/>
    </source>
</evidence>
<evidence type="ECO:0000256" key="8">
    <source>
        <dbReference type="ARBA" id="ARBA00022741"/>
    </source>
</evidence>
<dbReference type="OrthoDB" id="9813151at2"/>
<dbReference type="Proteomes" id="UP000297014">
    <property type="component" value="Unassembled WGS sequence"/>
</dbReference>
<comment type="catalytic activity">
    <reaction evidence="1">
        <text>ATP + protein L-histidine = ADP + protein N-phospho-L-histidine.</text>
        <dbReference type="EC" id="2.7.13.3"/>
    </reaction>
</comment>
<dbReference type="RefSeq" id="WP_136445928.1">
    <property type="nucleotide sequence ID" value="NZ_JALP01000036.1"/>
</dbReference>
<dbReference type="PANTHER" id="PTHR45528">
    <property type="entry name" value="SENSOR HISTIDINE KINASE CPXA"/>
    <property type="match status" value="1"/>
</dbReference>
<dbReference type="InterPro" id="IPR036097">
    <property type="entry name" value="HisK_dim/P_sf"/>
</dbReference>
<keyword evidence="12" id="KW-0902">Two-component regulatory system</keyword>
<sequence>MRSLYSSFVFFTLVIMLISGLLAFFLSNVYYQHFLKEQNDQKYTEIALEVADYLSEQSELHQSLDFLAATGYQLRLFNLEGQSWQFGQPFRDETMEEAKIKLVLNGEIFHGIAHFPSETFVTGFFANELRNSIGVPVEHEGEQYALFLRPDIKLHFSEMHYLFAWLLGFTIVFSLILEMTLAHYLIRPLSKLNQATKAVQKGEFDVKLDFKRQDEIGELATSFQDMTKQLAEAEDMRNEFISSISHDIQSPLSNINGYTSLLENKALSTEEKSQHLQVIRSETERLSSLTSQLLVLSSLNQMEQPRHKENFSLSEQVKSVIKGYQWKLSEKEILLQYHLSEVEFTGDRAMCMSVWDNLMSNAIKYNHQGGEIRIELKAEEHHVLLTIEDTGIGLTELEKERMFERFYRADPSRTMEIEGAGLGLAIVKKVVDLHSGELKVHSKQGKGTSITVILPII</sequence>
<evidence type="ECO:0000259" key="18">
    <source>
        <dbReference type="PROSITE" id="PS50109"/>
    </source>
</evidence>
<keyword evidence="13" id="KW-0843">Virulence</keyword>
<dbReference type="InterPro" id="IPR003661">
    <property type="entry name" value="HisK_dim/P_dom"/>
</dbReference>
<accession>A0A4S4K2P6</accession>
<evidence type="ECO:0000256" key="14">
    <source>
        <dbReference type="ARBA" id="ARBA00023136"/>
    </source>
</evidence>
<feature type="transmembrane region" description="Helical" evidence="17">
    <location>
        <begin position="6"/>
        <end position="26"/>
    </location>
</feature>
<dbReference type="SMART" id="SM00387">
    <property type="entry name" value="HATPase_c"/>
    <property type="match status" value="1"/>
</dbReference>
<dbReference type="Gene3D" id="6.10.340.10">
    <property type="match status" value="1"/>
</dbReference>
<evidence type="ECO:0000313" key="20">
    <source>
        <dbReference type="EMBL" id="THG91928.1"/>
    </source>
</evidence>